<dbReference type="EMBL" id="CAJPEV010003210">
    <property type="protein sequence ID" value="CAG0899218.1"/>
    <property type="molecule type" value="Genomic_DNA"/>
</dbReference>
<dbReference type="GO" id="GO:0000122">
    <property type="term" value="P:negative regulation of transcription by RNA polymerase II"/>
    <property type="evidence" value="ECO:0007669"/>
    <property type="project" value="TreeGrafter"/>
</dbReference>
<evidence type="ECO:0000256" key="1">
    <source>
        <dbReference type="ARBA" id="ARBA00009513"/>
    </source>
</evidence>
<dbReference type="Gene3D" id="3.10.390.10">
    <property type="entry name" value="SAND domain-like"/>
    <property type="match status" value="1"/>
</dbReference>
<dbReference type="SMART" id="SM01046">
    <property type="entry name" value="c-SKI_SMAD_bind"/>
    <property type="match status" value="1"/>
</dbReference>
<dbReference type="Gene3D" id="3.10.260.20">
    <property type="entry name" value="Ski"/>
    <property type="match status" value="2"/>
</dbReference>
<dbReference type="GO" id="GO:0005667">
    <property type="term" value="C:transcription regulator complex"/>
    <property type="evidence" value="ECO:0007669"/>
    <property type="project" value="TreeGrafter"/>
</dbReference>
<accession>A0A7R9AB99</accession>
<reference evidence="4" key="1">
    <citation type="submission" date="2020-11" db="EMBL/GenBank/DDBJ databases">
        <authorList>
            <person name="Tran Van P."/>
        </authorList>
    </citation>
    <scope>NUCLEOTIDE SEQUENCE</scope>
</reference>
<dbReference type="SUPFAM" id="SSF46955">
    <property type="entry name" value="Putative DNA-binding domain"/>
    <property type="match status" value="1"/>
</dbReference>
<evidence type="ECO:0000259" key="3">
    <source>
        <dbReference type="SMART" id="SM01046"/>
    </source>
</evidence>
<feature type="compositionally biased region" description="Basic and acidic residues" evidence="2">
    <location>
        <begin position="440"/>
        <end position="457"/>
    </location>
</feature>
<proteinExistence type="inferred from homology"/>
<dbReference type="GO" id="GO:0005737">
    <property type="term" value="C:cytoplasm"/>
    <property type="evidence" value="ECO:0007669"/>
    <property type="project" value="TreeGrafter"/>
</dbReference>
<dbReference type="Pfam" id="PF02437">
    <property type="entry name" value="Ski_Sno_DHD"/>
    <property type="match status" value="2"/>
</dbReference>
<name>A0A7R9AB99_9CRUS</name>
<dbReference type="GO" id="GO:0046332">
    <property type="term" value="F:SMAD binding"/>
    <property type="evidence" value="ECO:0007669"/>
    <property type="project" value="InterPro"/>
</dbReference>
<dbReference type="OrthoDB" id="3938623at2759"/>
<dbReference type="PANTHER" id="PTHR10005">
    <property type="entry name" value="SKI ONCOGENE-RELATED"/>
    <property type="match status" value="1"/>
</dbReference>
<dbReference type="AlphaFoldDB" id="A0A7R9AB99"/>
<dbReference type="InterPro" id="IPR014890">
    <property type="entry name" value="c-SKI_SMAD4-bd_dom"/>
</dbReference>
<protein>
    <recommendedName>
        <fullName evidence="3">c-SKI SMAD4-binding domain-containing protein</fullName>
    </recommendedName>
</protein>
<sequence length="502" mass="54949">MGNCLHPSARSRLVEPGEAPPKWAGLILSSSTPYPPPPLDSPVLSASSRFATSYALARMEATTSPDSTVRGTADKLAMHADPSKNQVGEVMLEGTPIVSLVMDGTERLCLAQISNTLLRDFSYNEIHNRRVALGITCVQAIHLIAIYSTKPLKHILIRFVLRLRQCTPVQLELLRRAGAMPVSSRRCGMISKREAERLCKSFLGDNAPPRLPENFAFDVFHECGWGCRGAFVPSRYNSSRAKCVRCHTCALYFSPNKFIFHSHRGNSGAYRQPDAANFNAWRRHLQLYGEPSEDVLHAWEDVKAMFNGGTRKRMLAHSLSTRIQAAYQAKRIRPTGGGEFPGGAGNYHPFPPLPLLPPPSLLSSLSAPSFAAEKQVLSPPPSRPPSLMWTGLWNGGALAAAAAAFPFPRSPLSFPPSSLTFPSPLTPWESHSSAFKPVHRPVERDASDGKDSPSIRCEEGTAATLVSRIEELKQVISSELSKLPNHNTQLKLRGSSQAIHSI</sequence>
<dbReference type="InterPro" id="IPR023216">
    <property type="entry name" value="Tscrpt_reg_SKI_SnoN"/>
</dbReference>
<feature type="domain" description="c-SKI SMAD4-binding" evidence="3">
    <location>
        <begin position="216"/>
        <end position="307"/>
    </location>
</feature>
<evidence type="ECO:0000256" key="2">
    <source>
        <dbReference type="SAM" id="MobiDB-lite"/>
    </source>
</evidence>
<dbReference type="GO" id="GO:0005634">
    <property type="term" value="C:nucleus"/>
    <property type="evidence" value="ECO:0007669"/>
    <property type="project" value="TreeGrafter"/>
</dbReference>
<dbReference type="GO" id="GO:0000981">
    <property type="term" value="F:DNA-binding transcription factor activity, RNA polymerase II-specific"/>
    <property type="evidence" value="ECO:0007669"/>
    <property type="project" value="TreeGrafter"/>
</dbReference>
<feature type="region of interest" description="Disordered" evidence="2">
    <location>
        <begin position="430"/>
        <end position="457"/>
    </location>
</feature>
<dbReference type="Proteomes" id="UP000677054">
    <property type="component" value="Unassembled WGS sequence"/>
</dbReference>
<keyword evidence="5" id="KW-1185">Reference proteome</keyword>
<dbReference type="InterPro" id="IPR010919">
    <property type="entry name" value="SAND-like_dom_sf"/>
</dbReference>
<dbReference type="InterPro" id="IPR009061">
    <property type="entry name" value="DNA-bd_dom_put_sf"/>
</dbReference>
<dbReference type="InterPro" id="IPR003380">
    <property type="entry name" value="SKI/SNO/DAC"/>
</dbReference>
<dbReference type="PANTHER" id="PTHR10005:SF26">
    <property type="entry name" value="CORL"/>
    <property type="match status" value="1"/>
</dbReference>
<dbReference type="EMBL" id="LR902727">
    <property type="protein sequence ID" value="CAD7251004.1"/>
    <property type="molecule type" value="Genomic_DNA"/>
</dbReference>
<dbReference type="InterPro" id="IPR037000">
    <property type="entry name" value="Ski_DNA-bd_sf"/>
</dbReference>
<dbReference type="Pfam" id="PF08782">
    <property type="entry name" value="c-SKI_SMAD_bind"/>
    <property type="match status" value="1"/>
</dbReference>
<comment type="similarity">
    <text evidence="1">Belongs to the SKI family.</text>
</comment>
<organism evidence="4">
    <name type="scientific">Darwinula stevensoni</name>
    <dbReference type="NCBI Taxonomy" id="69355"/>
    <lineage>
        <taxon>Eukaryota</taxon>
        <taxon>Metazoa</taxon>
        <taxon>Ecdysozoa</taxon>
        <taxon>Arthropoda</taxon>
        <taxon>Crustacea</taxon>
        <taxon>Oligostraca</taxon>
        <taxon>Ostracoda</taxon>
        <taxon>Podocopa</taxon>
        <taxon>Podocopida</taxon>
        <taxon>Darwinulocopina</taxon>
        <taxon>Darwinuloidea</taxon>
        <taxon>Darwinulidae</taxon>
        <taxon>Darwinula</taxon>
    </lineage>
</organism>
<dbReference type="GO" id="GO:0000978">
    <property type="term" value="F:RNA polymerase II cis-regulatory region sequence-specific DNA binding"/>
    <property type="evidence" value="ECO:0007669"/>
    <property type="project" value="TreeGrafter"/>
</dbReference>
<gene>
    <name evidence="4" type="ORF">DSTB1V02_LOCUS10772</name>
</gene>
<evidence type="ECO:0000313" key="5">
    <source>
        <dbReference type="Proteomes" id="UP000677054"/>
    </source>
</evidence>
<evidence type="ECO:0000313" key="4">
    <source>
        <dbReference type="EMBL" id="CAD7251004.1"/>
    </source>
</evidence>
<dbReference type="SUPFAM" id="SSF63763">
    <property type="entry name" value="SAND domain-like"/>
    <property type="match status" value="1"/>
</dbReference>
<dbReference type="GO" id="GO:0030514">
    <property type="term" value="P:negative regulation of BMP signaling pathway"/>
    <property type="evidence" value="ECO:0007669"/>
    <property type="project" value="TreeGrafter"/>
</dbReference>